<dbReference type="AlphaFoldDB" id="B8GLQ3"/>
<gene>
    <name evidence="6" type="ordered locus">Tgr7_0559</name>
</gene>
<dbReference type="GO" id="GO:0016788">
    <property type="term" value="F:hydrolase activity, acting on ester bonds"/>
    <property type="evidence" value="ECO:0007669"/>
    <property type="project" value="InterPro"/>
</dbReference>
<evidence type="ECO:0000256" key="3">
    <source>
        <dbReference type="ARBA" id="ARBA00022801"/>
    </source>
</evidence>
<keyword evidence="4" id="KW-0862">Zinc</keyword>
<dbReference type="eggNOG" id="COG3608">
    <property type="taxonomic scope" value="Bacteria"/>
</dbReference>
<dbReference type="KEGG" id="tgr:Tgr7_0559"/>
<sequence>MLKELDHLPEGFLDARPSDLEALLGGPTLIHLPGRRPEPLFVSVLLHGNEPAGLEAVQALLRDPPTGGLHRSLSLFVGNVAAARHGLRRLDGQPDYNRVWPGGEGDDSPEHRLMAAVTERMRELRPFASVDVHNNTGLNPHYACINRLDTPFLQLATLFGRTVVYFVRPRGVQSMAFAELCPAVTLECSKAGDARGVEHAREYITACLQLSEIPAHPVAQHDLDLFHTVAVVKVPETVSFAFSRGDADLCFDPDIDHMNFRELPAGTALGNVRPGGGIGVEARSETGEEVTATYFGIHQDRLILRRPVMPSMLTLDERVVRQDCLCYLMERMSLAADSAT</sequence>
<dbReference type="Proteomes" id="UP000002383">
    <property type="component" value="Chromosome"/>
</dbReference>
<comment type="cofactor">
    <cofactor evidence="1">
        <name>Zn(2+)</name>
        <dbReference type="ChEBI" id="CHEBI:29105"/>
    </cofactor>
</comment>
<dbReference type="GO" id="GO:0046872">
    <property type="term" value="F:metal ion binding"/>
    <property type="evidence" value="ECO:0007669"/>
    <property type="project" value="UniProtKB-KW"/>
</dbReference>
<keyword evidence="2" id="KW-0479">Metal-binding</keyword>
<evidence type="ECO:0000313" key="6">
    <source>
        <dbReference type="EMBL" id="ACL71656.1"/>
    </source>
</evidence>
<dbReference type="EMBL" id="CP001339">
    <property type="protein sequence ID" value="ACL71656.1"/>
    <property type="molecule type" value="Genomic_DNA"/>
</dbReference>
<keyword evidence="3" id="KW-0378">Hydrolase</keyword>
<dbReference type="HOGENOM" id="CLU_816212_0_0_6"/>
<dbReference type="CDD" id="cd06256">
    <property type="entry name" value="M14_ASTE_ASPA-like"/>
    <property type="match status" value="1"/>
</dbReference>
<proteinExistence type="predicted"/>
<keyword evidence="7" id="KW-1185">Reference proteome</keyword>
<accession>B8GLQ3</accession>
<reference evidence="6 7" key="1">
    <citation type="journal article" date="2011" name="Stand. Genomic Sci.">
        <title>Complete genome sequence of 'Thioalkalivibrio sulfidophilus' HL-EbGr7.</title>
        <authorList>
            <person name="Muyzer G."/>
            <person name="Sorokin D.Y."/>
            <person name="Mavromatis K."/>
            <person name="Lapidus A."/>
            <person name="Clum A."/>
            <person name="Ivanova N."/>
            <person name="Pati A."/>
            <person name="d'Haeseleer P."/>
            <person name="Woyke T."/>
            <person name="Kyrpides N.C."/>
        </authorList>
    </citation>
    <scope>NUCLEOTIDE SEQUENCE [LARGE SCALE GENOMIC DNA]</scope>
    <source>
        <strain evidence="6 7">HL-EbGR7</strain>
    </source>
</reference>
<evidence type="ECO:0000313" key="7">
    <source>
        <dbReference type="Proteomes" id="UP000002383"/>
    </source>
</evidence>
<dbReference type="InterPro" id="IPR055438">
    <property type="entry name" value="AstE_AspA_cat"/>
</dbReference>
<name>B8GLQ3_THISH</name>
<dbReference type="Pfam" id="PF24827">
    <property type="entry name" value="AstE_AspA_cat"/>
    <property type="match status" value="1"/>
</dbReference>
<dbReference type="Gene3D" id="3.40.630.10">
    <property type="entry name" value="Zn peptidases"/>
    <property type="match status" value="1"/>
</dbReference>
<feature type="domain" description="Succinylglutamate desuccinylase/Aspartoacylase catalytic" evidence="5">
    <location>
        <begin position="46"/>
        <end position="194"/>
    </location>
</feature>
<protein>
    <submittedName>
        <fullName evidence="6">Succinylglutamate desuccinylase/aspartoacylase</fullName>
    </submittedName>
</protein>
<dbReference type="STRING" id="396588.Tgr7_0559"/>
<evidence type="ECO:0000256" key="4">
    <source>
        <dbReference type="ARBA" id="ARBA00022833"/>
    </source>
</evidence>
<dbReference type="OrthoDB" id="9782876at2"/>
<evidence type="ECO:0000256" key="1">
    <source>
        <dbReference type="ARBA" id="ARBA00001947"/>
    </source>
</evidence>
<organism evidence="6 7">
    <name type="scientific">Thioalkalivibrio sulfidiphilus (strain HL-EbGR7)</name>
    <dbReference type="NCBI Taxonomy" id="396588"/>
    <lineage>
        <taxon>Bacteria</taxon>
        <taxon>Pseudomonadati</taxon>
        <taxon>Pseudomonadota</taxon>
        <taxon>Gammaproteobacteria</taxon>
        <taxon>Chromatiales</taxon>
        <taxon>Ectothiorhodospiraceae</taxon>
        <taxon>Thioalkalivibrio</taxon>
    </lineage>
</organism>
<dbReference type="RefSeq" id="WP_012637144.1">
    <property type="nucleotide sequence ID" value="NC_011901.1"/>
</dbReference>
<evidence type="ECO:0000256" key="2">
    <source>
        <dbReference type="ARBA" id="ARBA00022723"/>
    </source>
</evidence>
<evidence type="ECO:0000259" key="5">
    <source>
        <dbReference type="Pfam" id="PF24827"/>
    </source>
</evidence>
<dbReference type="SUPFAM" id="SSF53187">
    <property type="entry name" value="Zn-dependent exopeptidases"/>
    <property type="match status" value="1"/>
</dbReference>